<proteinExistence type="predicted"/>
<dbReference type="InterPro" id="IPR007499">
    <property type="entry name" value="ERF_bacteria_virus"/>
</dbReference>
<dbReference type="InterPro" id="IPR023211">
    <property type="entry name" value="DNA_pol_palm_dom_sf"/>
</dbReference>
<dbReference type="Gene3D" id="3.90.1600.10">
    <property type="entry name" value="Palm domain of DNA polymerase"/>
    <property type="match status" value="1"/>
</dbReference>
<reference evidence="1" key="1">
    <citation type="submission" date="2012-11" db="EMBL/GenBank/DDBJ databases">
        <title>Dependencies among metagenomic species, viruses, plasmids and units of genetic variation.</title>
        <authorList>
            <person name="Nielsen H.B."/>
            <person name="Almeida M."/>
            <person name="Juncker A.S."/>
            <person name="Rasmussen S."/>
            <person name="Li J."/>
            <person name="Sunagawa S."/>
            <person name="Plichta D."/>
            <person name="Gautier L."/>
            <person name="Le Chatelier E."/>
            <person name="Peletier E."/>
            <person name="Bonde I."/>
            <person name="Nielsen T."/>
            <person name="Manichanh C."/>
            <person name="Arumugam M."/>
            <person name="Batto J."/>
            <person name="Santos M.B.Q.D."/>
            <person name="Blom N."/>
            <person name="Borruel N."/>
            <person name="Burgdorf K.S."/>
            <person name="Boumezbeur F."/>
            <person name="Casellas F."/>
            <person name="Dore J."/>
            <person name="Guarner F."/>
            <person name="Hansen T."/>
            <person name="Hildebrand F."/>
            <person name="Kaas R.S."/>
            <person name="Kennedy S."/>
            <person name="Kristiansen K."/>
            <person name="Kultima J.R."/>
            <person name="Leonard P."/>
            <person name="Levenez F."/>
            <person name="Lund O."/>
            <person name="Moumen B."/>
            <person name="Le Paslier D."/>
            <person name="Pons N."/>
            <person name="Pedersen O."/>
            <person name="Prifti E."/>
            <person name="Qin J."/>
            <person name="Raes J."/>
            <person name="Tap J."/>
            <person name="Tims S."/>
            <person name="Ussery D.W."/>
            <person name="Yamada T."/>
            <person name="MetaHit consortium"/>
            <person name="Renault P."/>
            <person name="Sicheritz-Ponten T."/>
            <person name="Bork P."/>
            <person name="Wang J."/>
            <person name="Brunak S."/>
            <person name="Ehrlich S.D."/>
        </authorList>
    </citation>
    <scope>NUCLEOTIDE SEQUENCE [LARGE SCALE GENOMIC DNA]</scope>
</reference>
<dbReference type="Proteomes" id="UP000018168">
    <property type="component" value="Unassembled WGS sequence"/>
</dbReference>
<accession>R6MZ51</accession>
<protein>
    <submittedName>
        <fullName evidence="1">DNA polymerase elongation subunit (Family B)</fullName>
    </submittedName>
</protein>
<evidence type="ECO:0000313" key="1">
    <source>
        <dbReference type="EMBL" id="CDC05028.1"/>
    </source>
</evidence>
<dbReference type="SUPFAM" id="SSF56672">
    <property type="entry name" value="DNA/RNA polymerases"/>
    <property type="match status" value="1"/>
</dbReference>
<sequence length="822" mass="93653">MRLVTFDCEVFAHDWLVVFKDKESGRYTVVHNDNEELKQCINDDTIYFSFNGKHYDQFIIKAIAAGFTPEEVKAVNDYIVGGGQGWECPMLKDFYFRFNNVDIKDDMQMGLSLKAIEGNLGLSVEESTVPFDIDRALTEDELKETAKYCMHDVDTTEKLVELRKDYLKTKLNLGKRAGIPEIKALGATNAKLTAMMLRAERKEWNDGRNYVYPENLDLSVIPKSVLDFFETIHDLSIPDEQLFKTSFEIEIGGMPCKYAWGGVHGSLMGYYEETTEDRVIQNRDVSSLYPSLIEIYNYLSRNVPDPELFYAIKRDRIQAKHNGDKQTAKDLKLPLNTVSGAQENRYNDLYDPLPTRSLRISGQLFLTVLTMRLLNACKTIRLLNLNTDGLMYSIDKSELAFVDEIVHAWEAETKFELEVDDIQRVWIKDVNNLLIIKTNGEVKTVGGYLNYGVSVKGAWAINNNMVIVKKALIEYFVHGTPVEDTINDCDDIFQFQIIAKAGAKYREVYHLVDGEPVPVQKVNRVYATADKRYGKLFKVKAENNSTAKIEMLPEHCIIDNDNHLTIVEVDKQFYIDMAKKRVNDFLGIKPEKKKAIRRNKSMATTKSKNIYERLMCVRDEFAKIGIEKNGKNMQLTSKFFTLDDIVNKSRNLFHENRILPLDGFTKETATLTLLDVDNPGEKIIFEIPMREYLGNAAVTPVQAMGATVTYYRRYLYSLALDLAEKDELEEGFNHVAPERKAPAAPAQRQEVKAELTAPTDKATTLQIKGLKSVLKKLKDADPTKEEMIAQIAVQTKGFTEISKSDCEALITRITTMLEGSNE</sequence>
<organism evidence="1 2">
    <name type="scientific">[Clostridium] leptum CAG:27</name>
    <dbReference type="NCBI Taxonomy" id="1263068"/>
    <lineage>
        <taxon>Bacteria</taxon>
        <taxon>Bacillati</taxon>
        <taxon>Bacillota</taxon>
        <taxon>Clostridia</taxon>
        <taxon>Eubacteriales</taxon>
        <taxon>Oscillospiraceae</taxon>
        <taxon>Oscillospiraceae incertae sedis</taxon>
    </lineage>
</organism>
<dbReference type="InterPro" id="IPR043502">
    <property type="entry name" value="DNA/RNA_pol_sf"/>
</dbReference>
<name>R6MZ51_9FIRM</name>
<dbReference type="AlphaFoldDB" id="R6MZ51"/>
<evidence type="ECO:0000313" key="2">
    <source>
        <dbReference type="Proteomes" id="UP000018168"/>
    </source>
</evidence>
<dbReference type="EMBL" id="CBEP010000091">
    <property type="protein sequence ID" value="CDC05028.1"/>
    <property type="molecule type" value="Genomic_DNA"/>
</dbReference>
<dbReference type="Pfam" id="PF04404">
    <property type="entry name" value="ERF"/>
    <property type="match status" value="1"/>
</dbReference>
<comment type="caution">
    <text evidence="1">The sequence shown here is derived from an EMBL/GenBank/DDBJ whole genome shotgun (WGS) entry which is preliminary data.</text>
</comment>
<gene>
    <name evidence="1" type="ORF">BN578_00560</name>
</gene>